<evidence type="ECO:0000313" key="3">
    <source>
        <dbReference type="Proteomes" id="UP000309872"/>
    </source>
</evidence>
<dbReference type="Pfam" id="PF09413">
    <property type="entry name" value="DUF2007"/>
    <property type="match status" value="1"/>
</dbReference>
<evidence type="ECO:0000259" key="1">
    <source>
        <dbReference type="Pfam" id="PF09413"/>
    </source>
</evidence>
<organism evidence="2 3">
    <name type="scientific">Sphingobacterium alkalisoli</name>
    <dbReference type="NCBI Taxonomy" id="1874115"/>
    <lineage>
        <taxon>Bacteria</taxon>
        <taxon>Pseudomonadati</taxon>
        <taxon>Bacteroidota</taxon>
        <taxon>Sphingobacteriia</taxon>
        <taxon>Sphingobacteriales</taxon>
        <taxon>Sphingobacteriaceae</taxon>
        <taxon>Sphingobacterium</taxon>
    </lineage>
</organism>
<dbReference type="InterPro" id="IPR011322">
    <property type="entry name" value="N-reg_PII-like_a/b"/>
</dbReference>
<dbReference type="SUPFAM" id="SSF54913">
    <property type="entry name" value="GlnB-like"/>
    <property type="match status" value="1"/>
</dbReference>
<dbReference type="OrthoDB" id="1467917at2"/>
<reference evidence="2 3" key="1">
    <citation type="submission" date="2019-04" db="EMBL/GenBank/DDBJ databases">
        <title>Sphingobacterium olei sp. nov., isolated from oil-contaminated soil.</title>
        <authorList>
            <person name="Liu B."/>
        </authorList>
    </citation>
    <scope>NUCLEOTIDE SEQUENCE [LARGE SCALE GENOMIC DNA]</scope>
    <source>
        <strain evidence="2 3">Y3L14</strain>
    </source>
</reference>
<sequence>MENDWTKIRTYNNAIESEIVKQMLEEHGLKAVLLNKQDSSYLFGRIELYVPQEEVQEAESLINDYGATSQNPTDAD</sequence>
<protein>
    <submittedName>
        <fullName evidence="2">DUF2007 domain-containing protein</fullName>
    </submittedName>
</protein>
<dbReference type="Proteomes" id="UP000309872">
    <property type="component" value="Unassembled WGS sequence"/>
</dbReference>
<dbReference type="InterPro" id="IPR018551">
    <property type="entry name" value="DUF2007"/>
</dbReference>
<evidence type="ECO:0000313" key="2">
    <source>
        <dbReference type="EMBL" id="TJY67888.1"/>
    </source>
</evidence>
<keyword evidence="3" id="KW-1185">Reference proteome</keyword>
<name>A0A4U0H825_9SPHI</name>
<gene>
    <name evidence="2" type="ORF">FAZ19_01085</name>
</gene>
<feature type="domain" description="DUF2007" evidence="1">
    <location>
        <begin position="5"/>
        <end position="65"/>
    </location>
</feature>
<dbReference type="AlphaFoldDB" id="A0A4U0H825"/>
<proteinExistence type="predicted"/>
<accession>A0A4U0H825</accession>
<dbReference type="RefSeq" id="WP_136818755.1">
    <property type="nucleotide sequence ID" value="NZ_BMJX01000001.1"/>
</dbReference>
<comment type="caution">
    <text evidence="2">The sequence shown here is derived from an EMBL/GenBank/DDBJ whole genome shotgun (WGS) entry which is preliminary data.</text>
</comment>
<dbReference type="EMBL" id="SUKA01000001">
    <property type="protein sequence ID" value="TJY67888.1"/>
    <property type="molecule type" value="Genomic_DNA"/>
</dbReference>